<dbReference type="Gene3D" id="1.20.1250.20">
    <property type="entry name" value="MFS general substrate transporter like domains"/>
    <property type="match status" value="1"/>
</dbReference>
<evidence type="ECO:0000256" key="3">
    <source>
        <dbReference type="ARBA" id="ARBA00022692"/>
    </source>
</evidence>
<feature type="transmembrane region" description="Helical" evidence="6">
    <location>
        <begin position="218"/>
        <end position="239"/>
    </location>
</feature>
<feature type="transmembrane region" description="Helical" evidence="6">
    <location>
        <begin position="351"/>
        <end position="373"/>
    </location>
</feature>
<dbReference type="CDD" id="cd17321">
    <property type="entry name" value="MFS_MMR_MDR_like"/>
    <property type="match status" value="1"/>
</dbReference>
<evidence type="ECO:0000313" key="8">
    <source>
        <dbReference type="EMBL" id="NUU27198.1"/>
    </source>
</evidence>
<dbReference type="PROSITE" id="PS50850">
    <property type="entry name" value="MFS"/>
    <property type="match status" value="1"/>
</dbReference>
<keyword evidence="5 6" id="KW-0472">Membrane</keyword>
<accession>A0A850DRL1</accession>
<sequence>MMTAETITASRRFVRGRRDAVGLFGVFLAVFAVPMSVAGSAVALPAIAVDLGSATQPLQWVVNSFNVAFAVSTVFWGRFADRFGHKGTFMLGAAIFVAGSAWGAAADSILALDLSRAVVGVGATAVLTSTTSILSVSLEGAARTRAFAVLGTVFGVGLAFGPTGAGLLVEWVGWRGVFAGFGVATLAGAVFAARLRVPRLDADGSAHGYAVLLRDRSFLAVCLVPVVQACGFIAVMTYLPVAFSSVWNIDAGHAGLVMLFMTGPLLLGSPAGAWLTRRGWPLQRVLTVSLGFLAVGDLLLLAVSPSTSFVVVAAGMVCAGVGFGLPIGLLDGAAQTLAPRQASGAAAGLFNLIRLGAEAAAGAAFGAGLSALVRWQLSDTEVAARTLAGAPGHAETFSAGWRGVLLLVSLLVCVGGVAAMWLLRRGTARRPA</sequence>
<dbReference type="AlphaFoldDB" id="A0A850DRL1"/>
<keyword evidence="2" id="KW-0813">Transport</keyword>
<dbReference type="PANTHER" id="PTHR42718:SF9">
    <property type="entry name" value="MAJOR FACILITATOR SUPERFAMILY MULTIDRUG TRANSPORTER MFSC"/>
    <property type="match status" value="1"/>
</dbReference>
<keyword evidence="4 6" id="KW-1133">Transmembrane helix</keyword>
<organism evidence="8 9">
    <name type="scientific">Curtobacterium citreum</name>
    <dbReference type="NCBI Taxonomy" id="2036"/>
    <lineage>
        <taxon>Bacteria</taxon>
        <taxon>Bacillati</taxon>
        <taxon>Actinomycetota</taxon>
        <taxon>Actinomycetes</taxon>
        <taxon>Micrococcales</taxon>
        <taxon>Microbacteriaceae</taxon>
        <taxon>Curtobacterium</taxon>
    </lineage>
</organism>
<comment type="caution">
    <text evidence="8">The sequence shown here is derived from an EMBL/GenBank/DDBJ whole genome shotgun (WGS) entry which is preliminary data.</text>
</comment>
<feature type="transmembrane region" description="Helical" evidence="6">
    <location>
        <begin position="285"/>
        <end position="303"/>
    </location>
</feature>
<feature type="transmembrane region" description="Helical" evidence="6">
    <location>
        <begin position="404"/>
        <end position="423"/>
    </location>
</feature>
<comment type="subcellular location">
    <subcellularLocation>
        <location evidence="1">Cell membrane</location>
        <topology evidence="1">Multi-pass membrane protein</topology>
    </subcellularLocation>
</comment>
<keyword evidence="3 6" id="KW-0812">Transmembrane</keyword>
<evidence type="ECO:0000256" key="1">
    <source>
        <dbReference type="ARBA" id="ARBA00004651"/>
    </source>
</evidence>
<dbReference type="InterPro" id="IPR011701">
    <property type="entry name" value="MFS"/>
</dbReference>
<feature type="transmembrane region" description="Helical" evidence="6">
    <location>
        <begin position="146"/>
        <end position="168"/>
    </location>
</feature>
<dbReference type="Proteomes" id="UP000539146">
    <property type="component" value="Unassembled WGS sequence"/>
</dbReference>
<evidence type="ECO:0000256" key="4">
    <source>
        <dbReference type="ARBA" id="ARBA00022989"/>
    </source>
</evidence>
<dbReference type="SUPFAM" id="SSF103473">
    <property type="entry name" value="MFS general substrate transporter"/>
    <property type="match status" value="1"/>
</dbReference>
<dbReference type="EMBL" id="JABMCG010000078">
    <property type="protein sequence ID" value="NUU27198.1"/>
    <property type="molecule type" value="Genomic_DNA"/>
</dbReference>
<dbReference type="GO" id="GO:0022857">
    <property type="term" value="F:transmembrane transporter activity"/>
    <property type="evidence" value="ECO:0007669"/>
    <property type="project" value="InterPro"/>
</dbReference>
<dbReference type="PANTHER" id="PTHR42718">
    <property type="entry name" value="MAJOR FACILITATOR SUPERFAMILY MULTIDRUG TRANSPORTER MFSC"/>
    <property type="match status" value="1"/>
</dbReference>
<evidence type="ECO:0000256" key="2">
    <source>
        <dbReference type="ARBA" id="ARBA00022448"/>
    </source>
</evidence>
<feature type="transmembrane region" description="Helical" evidence="6">
    <location>
        <begin position="309"/>
        <end position="330"/>
    </location>
</feature>
<feature type="transmembrane region" description="Helical" evidence="6">
    <location>
        <begin position="60"/>
        <end position="77"/>
    </location>
</feature>
<dbReference type="RefSeq" id="WP_175325261.1">
    <property type="nucleotide sequence ID" value="NZ_BAAAWP010000001.1"/>
</dbReference>
<evidence type="ECO:0000259" key="7">
    <source>
        <dbReference type="PROSITE" id="PS50850"/>
    </source>
</evidence>
<dbReference type="InterPro" id="IPR036259">
    <property type="entry name" value="MFS_trans_sf"/>
</dbReference>
<dbReference type="InterPro" id="IPR020846">
    <property type="entry name" value="MFS_dom"/>
</dbReference>
<evidence type="ECO:0000256" key="5">
    <source>
        <dbReference type="ARBA" id="ARBA00023136"/>
    </source>
</evidence>
<dbReference type="Pfam" id="PF07690">
    <property type="entry name" value="MFS_1"/>
    <property type="match status" value="1"/>
</dbReference>
<feature type="transmembrane region" description="Helical" evidence="6">
    <location>
        <begin position="21"/>
        <end position="48"/>
    </location>
</feature>
<evidence type="ECO:0000256" key="6">
    <source>
        <dbReference type="SAM" id="Phobius"/>
    </source>
</evidence>
<feature type="transmembrane region" description="Helical" evidence="6">
    <location>
        <begin position="117"/>
        <end position="134"/>
    </location>
</feature>
<feature type="domain" description="Major facilitator superfamily (MFS) profile" evidence="7">
    <location>
        <begin position="22"/>
        <end position="427"/>
    </location>
</feature>
<name>A0A850DRL1_9MICO</name>
<protein>
    <submittedName>
        <fullName evidence="8">MFS transporter</fullName>
    </submittedName>
</protein>
<dbReference type="GO" id="GO:0005886">
    <property type="term" value="C:plasma membrane"/>
    <property type="evidence" value="ECO:0007669"/>
    <property type="project" value="UniProtKB-SubCell"/>
</dbReference>
<reference evidence="8 9" key="1">
    <citation type="submission" date="2020-05" db="EMBL/GenBank/DDBJ databases">
        <title>Genome Sequencing of Type Strains.</title>
        <authorList>
            <person name="Lemaire J.F."/>
            <person name="Inderbitzin P."/>
            <person name="Gregorio O.A."/>
            <person name="Collins S.B."/>
            <person name="Wespe N."/>
            <person name="Knight-Connoni V."/>
        </authorList>
    </citation>
    <scope>NUCLEOTIDE SEQUENCE [LARGE SCALE GENOMIC DNA]</scope>
    <source>
        <strain evidence="8 9">DSM 20512</strain>
    </source>
</reference>
<proteinExistence type="predicted"/>
<feature type="transmembrane region" description="Helical" evidence="6">
    <location>
        <begin position="174"/>
        <end position="197"/>
    </location>
</feature>
<feature type="transmembrane region" description="Helical" evidence="6">
    <location>
        <begin position="251"/>
        <end position="273"/>
    </location>
</feature>
<evidence type="ECO:0000313" key="9">
    <source>
        <dbReference type="Proteomes" id="UP000539146"/>
    </source>
</evidence>
<gene>
    <name evidence="8" type="ORF">HP467_03580</name>
</gene>
<feature type="transmembrane region" description="Helical" evidence="6">
    <location>
        <begin position="89"/>
        <end position="111"/>
    </location>
</feature>